<evidence type="ECO:0000313" key="3">
    <source>
        <dbReference type="EMBL" id="GAA1417043.1"/>
    </source>
</evidence>
<evidence type="ECO:0000256" key="2">
    <source>
        <dbReference type="SAM" id="SignalP"/>
    </source>
</evidence>
<keyword evidence="2" id="KW-0732">Signal</keyword>
<reference evidence="4" key="1">
    <citation type="journal article" date="2019" name="Int. J. Syst. Evol. Microbiol.">
        <title>The Global Catalogue of Microorganisms (GCM) 10K type strain sequencing project: providing services to taxonomists for standard genome sequencing and annotation.</title>
        <authorList>
            <consortium name="The Broad Institute Genomics Platform"/>
            <consortium name="The Broad Institute Genome Sequencing Center for Infectious Disease"/>
            <person name="Wu L."/>
            <person name="Ma J."/>
        </authorList>
    </citation>
    <scope>NUCLEOTIDE SEQUENCE [LARGE SCALE GENOMIC DNA]</scope>
    <source>
        <strain evidence="4">JCM 12398</strain>
    </source>
</reference>
<evidence type="ECO:0000313" key="4">
    <source>
        <dbReference type="Proteomes" id="UP001501266"/>
    </source>
</evidence>
<gene>
    <name evidence="3" type="ORF">GCM10009640_00500</name>
</gene>
<evidence type="ECO:0000256" key="1">
    <source>
        <dbReference type="SAM" id="MobiDB-lite"/>
    </source>
</evidence>
<dbReference type="Gene3D" id="3.40.50.12090">
    <property type="match status" value="2"/>
</dbReference>
<dbReference type="InterPro" id="IPR051922">
    <property type="entry name" value="Bact_Sporulation_Assoc"/>
</dbReference>
<feature type="chain" id="PRO_5047161178" description="Cell wall binding repeat 2" evidence="2">
    <location>
        <begin position="35"/>
        <end position="369"/>
    </location>
</feature>
<name>A0ABP4JBR9_9MICO</name>
<dbReference type="RefSeq" id="WP_343916169.1">
    <property type="nucleotide sequence ID" value="NZ_BAAAKK010000001.1"/>
</dbReference>
<dbReference type="InterPro" id="IPR007253">
    <property type="entry name" value="Cell_wall-bd_2"/>
</dbReference>
<dbReference type="Proteomes" id="UP001501266">
    <property type="component" value="Unassembled WGS sequence"/>
</dbReference>
<dbReference type="Pfam" id="PF04122">
    <property type="entry name" value="CW_binding_2"/>
    <property type="match status" value="3"/>
</dbReference>
<sequence>MHARRRHGRSALAAVTALGMAALLAWTAAAPASAAVYTFERIGGADRFATSSMISERMPDQRSSTVFLASGVVSPDALAAAPVAAAAGAHLLLTDSGTLREPTRARLAALRPSTIVIVGGMPSINGTVEAAVRTTVPGARIERVAGADRVETSLLLLERMRKTRAVDRVWIVDGWSFADALSASAIAARHGHAIVLAHADADWWSATALDRLGAVSGFAIAGGPTSVSTAIEERLAQRPGATVARFGGTDRYETSALVNAAFTPSVAGSRVYMASGETFPDGLAAAQLAAANGSTLYLAPRLCHNHDAVMRDVQRLGATRLVAVGSIETLSAGSAMLTQCGQQPPSIPSPTPTPTPTPTDAPAEGSQSG</sequence>
<dbReference type="EMBL" id="BAAAKK010000001">
    <property type="protein sequence ID" value="GAA1417043.1"/>
    <property type="molecule type" value="Genomic_DNA"/>
</dbReference>
<dbReference type="PANTHER" id="PTHR30032">
    <property type="entry name" value="N-ACETYLMURAMOYL-L-ALANINE AMIDASE-RELATED"/>
    <property type="match status" value="1"/>
</dbReference>
<keyword evidence="4" id="KW-1185">Reference proteome</keyword>
<organism evidence="3 4">
    <name type="scientific">Agrococcus citreus</name>
    <dbReference type="NCBI Taxonomy" id="84643"/>
    <lineage>
        <taxon>Bacteria</taxon>
        <taxon>Bacillati</taxon>
        <taxon>Actinomycetota</taxon>
        <taxon>Actinomycetes</taxon>
        <taxon>Micrococcales</taxon>
        <taxon>Microbacteriaceae</taxon>
        <taxon>Agrococcus</taxon>
    </lineage>
</organism>
<dbReference type="PANTHER" id="PTHR30032:SF8">
    <property type="entry name" value="GERMINATION-SPECIFIC N-ACETYLMURAMOYL-L-ALANINE AMIDASE"/>
    <property type="match status" value="1"/>
</dbReference>
<protein>
    <recommendedName>
        <fullName evidence="5">Cell wall binding repeat 2</fullName>
    </recommendedName>
</protein>
<evidence type="ECO:0008006" key="5">
    <source>
        <dbReference type="Google" id="ProtNLM"/>
    </source>
</evidence>
<feature type="signal peptide" evidence="2">
    <location>
        <begin position="1"/>
        <end position="34"/>
    </location>
</feature>
<feature type="region of interest" description="Disordered" evidence="1">
    <location>
        <begin position="338"/>
        <end position="369"/>
    </location>
</feature>
<accession>A0ABP4JBR9</accession>
<comment type="caution">
    <text evidence="3">The sequence shown here is derived from an EMBL/GenBank/DDBJ whole genome shotgun (WGS) entry which is preliminary data.</text>
</comment>
<feature type="compositionally biased region" description="Pro residues" evidence="1">
    <location>
        <begin position="345"/>
        <end position="359"/>
    </location>
</feature>
<proteinExistence type="predicted"/>